<feature type="domain" description="N-acetylmuramoyl-L-alanine amidase" evidence="4">
    <location>
        <begin position="9"/>
        <end position="137"/>
    </location>
</feature>
<dbReference type="SMART" id="SM00701">
    <property type="entry name" value="PGRP"/>
    <property type="match status" value="1"/>
</dbReference>
<dbReference type="GO" id="GO:0008270">
    <property type="term" value="F:zinc ion binding"/>
    <property type="evidence" value="ECO:0007669"/>
    <property type="project" value="InterPro"/>
</dbReference>
<comment type="caution">
    <text evidence="6">The sequence shown here is derived from an EMBL/GenBank/DDBJ whole genome shotgun (WGS) entry which is preliminary data.</text>
</comment>
<dbReference type="PANTHER" id="PTHR11022:SF41">
    <property type="entry name" value="PEPTIDOGLYCAN-RECOGNITION PROTEIN LC-RELATED"/>
    <property type="match status" value="1"/>
</dbReference>
<dbReference type="PANTHER" id="PTHR11022">
    <property type="entry name" value="PEPTIDOGLYCAN RECOGNITION PROTEIN"/>
    <property type="match status" value="1"/>
</dbReference>
<dbReference type="EMBL" id="NUWN01000037">
    <property type="protein sequence ID" value="PFK42657.1"/>
    <property type="molecule type" value="Genomic_DNA"/>
</dbReference>
<sequence length="150" mass="17165">MNIQKPKLSFRDELQPLQSVTKIIIHHTAEDGWNVYKTHEFHQKVRGWSGIGYNYFIEEDGTVFEGRGLHIGAHAKGYNCETIGICMSGNFDKYDPTFAQVGSLRSLCRAFMERFFLCEQNILGHCELEGVTKTCPGIRFSMIELRKVLS</sequence>
<comment type="similarity">
    <text evidence="1">Belongs to the N-acetylmuramoyl-L-alanine amidase 2 family.</text>
</comment>
<dbReference type="Proteomes" id="UP000242656">
    <property type="component" value="Unassembled WGS sequence"/>
</dbReference>
<evidence type="ECO:0000313" key="7">
    <source>
        <dbReference type="Proteomes" id="UP000242656"/>
    </source>
</evidence>
<accession>A0A2B0MEV4</accession>
<name>A0A2B0MEV4_BACCE</name>
<feature type="domain" description="Peptidoglycan recognition protein family" evidence="5">
    <location>
        <begin position="6"/>
        <end position="129"/>
    </location>
</feature>
<dbReference type="InterPro" id="IPR002502">
    <property type="entry name" value="Amidase_domain"/>
</dbReference>
<evidence type="ECO:0000313" key="6">
    <source>
        <dbReference type="EMBL" id="PFK42657.1"/>
    </source>
</evidence>
<dbReference type="SUPFAM" id="SSF55846">
    <property type="entry name" value="N-acetylmuramoyl-L-alanine amidase-like"/>
    <property type="match status" value="1"/>
</dbReference>
<evidence type="ECO:0000256" key="2">
    <source>
        <dbReference type="ARBA" id="ARBA00030881"/>
    </source>
</evidence>
<reference evidence="6 7" key="1">
    <citation type="submission" date="2017-09" db="EMBL/GenBank/DDBJ databases">
        <title>Large-scale bioinformatics analysis of Bacillus genomes uncovers conserved roles of natural products in bacterial physiology.</title>
        <authorList>
            <consortium name="Agbiome Team Llc"/>
            <person name="Bleich R.M."/>
            <person name="Grubbs K.J."/>
            <person name="Santa Maria K.C."/>
            <person name="Allen S.E."/>
            <person name="Farag S."/>
            <person name="Shank E.A."/>
            <person name="Bowers A."/>
        </authorList>
    </citation>
    <scope>NUCLEOTIDE SEQUENCE [LARGE SCALE GENOMIC DNA]</scope>
    <source>
        <strain evidence="6 7">AFS083043</strain>
    </source>
</reference>
<dbReference type="RefSeq" id="WP_098490896.1">
    <property type="nucleotide sequence ID" value="NZ_NUWN01000037.1"/>
</dbReference>
<dbReference type="CDD" id="cd06583">
    <property type="entry name" value="PGRP"/>
    <property type="match status" value="1"/>
</dbReference>
<dbReference type="InterPro" id="IPR036505">
    <property type="entry name" value="Amidase/PGRP_sf"/>
</dbReference>
<dbReference type="AlphaFoldDB" id="A0A2B0MEV4"/>
<proteinExistence type="inferred from homology"/>
<dbReference type="Gene3D" id="3.40.80.10">
    <property type="entry name" value="Peptidoglycan recognition protein-like"/>
    <property type="match status" value="1"/>
</dbReference>
<organism evidence="6 7">
    <name type="scientific">Bacillus cereus</name>
    <dbReference type="NCBI Taxonomy" id="1396"/>
    <lineage>
        <taxon>Bacteria</taxon>
        <taxon>Bacillati</taxon>
        <taxon>Bacillota</taxon>
        <taxon>Bacilli</taxon>
        <taxon>Bacillales</taxon>
        <taxon>Bacillaceae</taxon>
        <taxon>Bacillus</taxon>
        <taxon>Bacillus cereus group</taxon>
    </lineage>
</organism>
<dbReference type="GO" id="GO:0008745">
    <property type="term" value="F:N-acetylmuramoyl-L-alanine amidase activity"/>
    <property type="evidence" value="ECO:0007669"/>
    <property type="project" value="InterPro"/>
</dbReference>
<gene>
    <name evidence="6" type="ORF">COI93_11425</name>
</gene>
<dbReference type="InterPro" id="IPR006619">
    <property type="entry name" value="PGRP_domain_met/bac"/>
</dbReference>
<dbReference type="GO" id="GO:0009253">
    <property type="term" value="P:peptidoglycan catabolic process"/>
    <property type="evidence" value="ECO:0007669"/>
    <property type="project" value="InterPro"/>
</dbReference>
<evidence type="ECO:0000259" key="4">
    <source>
        <dbReference type="SMART" id="SM00644"/>
    </source>
</evidence>
<protein>
    <recommendedName>
        <fullName evidence="3">Autolysin</fullName>
    </recommendedName>
    <alternativeName>
        <fullName evidence="2">Cell wall hydrolase</fullName>
    </alternativeName>
</protein>
<evidence type="ECO:0000259" key="5">
    <source>
        <dbReference type="SMART" id="SM00701"/>
    </source>
</evidence>
<dbReference type="Pfam" id="PF01510">
    <property type="entry name" value="Amidase_2"/>
    <property type="match status" value="1"/>
</dbReference>
<evidence type="ECO:0000256" key="3">
    <source>
        <dbReference type="ARBA" id="ARBA00032390"/>
    </source>
</evidence>
<dbReference type="SMART" id="SM00644">
    <property type="entry name" value="Ami_2"/>
    <property type="match status" value="1"/>
</dbReference>
<evidence type="ECO:0000256" key="1">
    <source>
        <dbReference type="ARBA" id="ARBA00007553"/>
    </source>
</evidence>
<dbReference type="InterPro" id="IPR015510">
    <property type="entry name" value="PGRP"/>
</dbReference>